<organism evidence="1 2">
    <name type="scientific">Streptomyces thermodiastaticus</name>
    <dbReference type="NCBI Taxonomy" id="44061"/>
    <lineage>
        <taxon>Bacteria</taxon>
        <taxon>Bacillati</taxon>
        <taxon>Actinomycetota</taxon>
        <taxon>Actinomycetes</taxon>
        <taxon>Kitasatosporales</taxon>
        <taxon>Streptomycetaceae</taxon>
        <taxon>Streptomyces</taxon>
    </lineage>
</organism>
<evidence type="ECO:0000313" key="1">
    <source>
        <dbReference type="EMBL" id="MDQ0487126.1"/>
    </source>
</evidence>
<reference evidence="1 2" key="1">
    <citation type="submission" date="2023-07" db="EMBL/GenBank/DDBJ databases">
        <title>Genomic Encyclopedia of Type Strains, Phase IV (KMG-IV): sequencing the most valuable type-strain genomes for metagenomic binning, comparative biology and taxonomic classification.</title>
        <authorList>
            <person name="Goeker M."/>
        </authorList>
    </citation>
    <scope>NUCLEOTIDE SEQUENCE [LARGE SCALE GENOMIC DNA]</scope>
    <source>
        <strain evidence="1 2">DSM 40573</strain>
    </source>
</reference>
<dbReference type="RefSeq" id="WP_028958946.1">
    <property type="nucleotide sequence ID" value="NZ_JAUSWC010000006.1"/>
</dbReference>
<sequence>MLQETMEVLAASQPVPAWHAAGPNRPVGAWCAVDVWDSERVLFIDYDGPVPHTLMAHIGEVGGTLVDKLALLTPHAAHAWEGMRGEDEVLMPLVEQDAAEVLADLAAALRLTDLT</sequence>
<comment type="caution">
    <text evidence="1">The sequence shown here is derived from an EMBL/GenBank/DDBJ whole genome shotgun (WGS) entry which is preliminary data.</text>
</comment>
<evidence type="ECO:0000313" key="2">
    <source>
        <dbReference type="Proteomes" id="UP001236795"/>
    </source>
</evidence>
<gene>
    <name evidence="1" type="ORF">QO019_001977</name>
</gene>
<keyword evidence="2" id="KW-1185">Reference proteome</keyword>
<protein>
    <submittedName>
        <fullName evidence="1">Uncharacterized protein</fullName>
    </submittedName>
</protein>
<accession>A0ABU0KCM0</accession>
<dbReference type="EMBL" id="JAUSWC010000006">
    <property type="protein sequence ID" value="MDQ0487126.1"/>
    <property type="molecule type" value="Genomic_DNA"/>
</dbReference>
<name>A0ABU0KCM0_9ACTN</name>
<dbReference type="Proteomes" id="UP001236795">
    <property type="component" value="Unassembled WGS sequence"/>
</dbReference>
<proteinExistence type="predicted"/>